<accession>A0AAJ0BE09</accession>
<keyword evidence="9" id="KW-1185">Reference proteome</keyword>
<keyword evidence="5 6" id="KW-0539">Nucleus</keyword>
<feature type="compositionally biased region" description="Basic and acidic residues" evidence="7">
    <location>
        <begin position="150"/>
        <end position="173"/>
    </location>
</feature>
<dbReference type="EMBL" id="MU839836">
    <property type="protein sequence ID" value="KAK1754146.1"/>
    <property type="molecule type" value="Genomic_DNA"/>
</dbReference>
<keyword evidence="3 6" id="KW-0238">DNA-binding</keyword>
<evidence type="ECO:0000256" key="7">
    <source>
        <dbReference type="SAM" id="MobiDB-lite"/>
    </source>
</evidence>
<evidence type="ECO:0000256" key="4">
    <source>
        <dbReference type="ARBA" id="ARBA00023163"/>
    </source>
</evidence>
<organism evidence="8 9">
    <name type="scientific">Echria macrotheca</name>
    <dbReference type="NCBI Taxonomy" id="438768"/>
    <lineage>
        <taxon>Eukaryota</taxon>
        <taxon>Fungi</taxon>
        <taxon>Dikarya</taxon>
        <taxon>Ascomycota</taxon>
        <taxon>Pezizomycotina</taxon>
        <taxon>Sordariomycetes</taxon>
        <taxon>Sordariomycetidae</taxon>
        <taxon>Sordariales</taxon>
        <taxon>Schizotheciaceae</taxon>
        <taxon>Echria</taxon>
    </lineage>
</organism>
<gene>
    <name evidence="8" type="ORF">QBC47DRAFT_38900</name>
</gene>
<dbReference type="InterPro" id="IPR001289">
    <property type="entry name" value="NFYA"/>
</dbReference>
<feature type="region of interest" description="Disordered" evidence="7">
    <location>
        <begin position="34"/>
        <end position="92"/>
    </location>
</feature>
<proteinExistence type="inferred from homology"/>
<dbReference type="Pfam" id="PF02045">
    <property type="entry name" value="CBFB_NFYA"/>
    <property type="match status" value="1"/>
</dbReference>
<evidence type="ECO:0000313" key="9">
    <source>
        <dbReference type="Proteomes" id="UP001239445"/>
    </source>
</evidence>
<dbReference type="Proteomes" id="UP001239445">
    <property type="component" value="Unassembled WGS sequence"/>
</dbReference>
<comment type="function">
    <text evidence="6">Component of the sequence-specific heterotrimeric transcription factor (NF-Y) which specifically recognizes a 5'-CCAAT-3' box motif found in the promoters of its target genes.</text>
</comment>
<dbReference type="GO" id="GO:0003700">
    <property type="term" value="F:DNA-binding transcription factor activity"/>
    <property type="evidence" value="ECO:0007669"/>
    <property type="project" value="UniProtKB-UniRule"/>
</dbReference>
<feature type="compositionally biased region" description="Basic residues" evidence="7">
    <location>
        <begin position="132"/>
        <end position="142"/>
    </location>
</feature>
<comment type="subcellular location">
    <subcellularLocation>
        <location evidence="1 6">Nucleus</location>
    </subcellularLocation>
</comment>
<dbReference type="PROSITE" id="PS51152">
    <property type="entry name" value="NFYA_HAP2_2"/>
    <property type="match status" value="1"/>
</dbReference>
<name>A0AAJ0BE09_9PEZI</name>
<keyword evidence="4 6" id="KW-0804">Transcription</keyword>
<evidence type="ECO:0000313" key="8">
    <source>
        <dbReference type="EMBL" id="KAK1754146.1"/>
    </source>
</evidence>
<dbReference type="AlphaFoldDB" id="A0AAJ0BE09"/>
<feature type="region of interest" description="Disordered" evidence="7">
    <location>
        <begin position="128"/>
        <end position="183"/>
    </location>
</feature>
<dbReference type="Gene3D" id="6.10.250.2430">
    <property type="match status" value="1"/>
</dbReference>
<sequence>MEPSDQPYTPPSISGGYREFSRKRHDIKFEDFESNLDPRLDGRVTQPEHTQNVLPWYQQETQATAGEESKSYTHNTFPFETPHQLEPREEQSTYVNAKQFRRILKRRVFRQQWKKMFGRSSLMESRTYLHESRHKHATRRPRGPGGRFLNAEEIKKLEAEKELPAKGRWKDGAGESQVAINTK</sequence>
<dbReference type="PANTHER" id="PTHR12632">
    <property type="entry name" value="TRANSCRIPTION FACTOR NF-Y ALPHA-RELATED"/>
    <property type="match status" value="1"/>
</dbReference>
<comment type="caution">
    <text evidence="8">The sequence shown here is derived from an EMBL/GenBank/DDBJ whole genome shotgun (WGS) entry which is preliminary data.</text>
</comment>
<dbReference type="PRINTS" id="PR00616">
    <property type="entry name" value="CCAATSUBUNTB"/>
</dbReference>
<comment type="similarity">
    <text evidence="6">Belongs to the NFYA/HAP2 subunit family.</text>
</comment>
<dbReference type="GO" id="GO:0005634">
    <property type="term" value="C:nucleus"/>
    <property type="evidence" value="ECO:0007669"/>
    <property type="project" value="UniProtKB-SubCell"/>
</dbReference>
<keyword evidence="2 6" id="KW-0805">Transcription regulation</keyword>
<dbReference type="GO" id="GO:0003677">
    <property type="term" value="F:DNA binding"/>
    <property type="evidence" value="ECO:0007669"/>
    <property type="project" value="UniProtKB-KW"/>
</dbReference>
<reference evidence="8" key="1">
    <citation type="submission" date="2023-06" db="EMBL/GenBank/DDBJ databases">
        <title>Genome-scale phylogeny and comparative genomics of the fungal order Sordariales.</title>
        <authorList>
            <consortium name="Lawrence Berkeley National Laboratory"/>
            <person name="Hensen N."/>
            <person name="Bonometti L."/>
            <person name="Westerberg I."/>
            <person name="Brannstrom I.O."/>
            <person name="Guillou S."/>
            <person name="Cros-Aarteil S."/>
            <person name="Calhoun S."/>
            <person name="Haridas S."/>
            <person name="Kuo A."/>
            <person name="Mondo S."/>
            <person name="Pangilinan J."/>
            <person name="Riley R."/>
            <person name="Labutti K."/>
            <person name="Andreopoulos B."/>
            <person name="Lipzen A."/>
            <person name="Chen C."/>
            <person name="Yanf M."/>
            <person name="Daum C."/>
            <person name="Ng V."/>
            <person name="Clum A."/>
            <person name="Steindorff A."/>
            <person name="Ohm R."/>
            <person name="Martin F."/>
            <person name="Silar P."/>
            <person name="Natvig D."/>
            <person name="Lalanne C."/>
            <person name="Gautier V."/>
            <person name="Ament-Velasquez S.L."/>
            <person name="Kruys A."/>
            <person name="Hutchinson M.I."/>
            <person name="Powell A.J."/>
            <person name="Barry K."/>
            <person name="Miller A.N."/>
            <person name="Grigoriev I.V."/>
            <person name="Debuchy R."/>
            <person name="Gladieux P."/>
            <person name="Thoren M.H."/>
            <person name="Johannesson H."/>
        </authorList>
    </citation>
    <scope>NUCLEOTIDE SEQUENCE</scope>
    <source>
        <strain evidence="8">PSN4</strain>
    </source>
</reference>
<evidence type="ECO:0000256" key="2">
    <source>
        <dbReference type="ARBA" id="ARBA00023015"/>
    </source>
</evidence>
<feature type="compositionally biased region" description="Polar residues" evidence="7">
    <location>
        <begin position="47"/>
        <end position="64"/>
    </location>
</feature>
<evidence type="ECO:0000256" key="3">
    <source>
        <dbReference type="ARBA" id="ARBA00023125"/>
    </source>
</evidence>
<evidence type="ECO:0000256" key="1">
    <source>
        <dbReference type="ARBA" id="ARBA00004123"/>
    </source>
</evidence>
<evidence type="ECO:0000256" key="6">
    <source>
        <dbReference type="RuleBase" id="RU367155"/>
    </source>
</evidence>
<feature type="region of interest" description="Disordered" evidence="7">
    <location>
        <begin position="1"/>
        <end position="21"/>
    </location>
</feature>
<comment type="subunit">
    <text evidence="6">Heterotrimer.</text>
</comment>
<evidence type="ECO:0000256" key="5">
    <source>
        <dbReference type="ARBA" id="ARBA00023242"/>
    </source>
</evidence>
<dbReference type="SMART" id="SM00521">
    <property type="entry name" value="CBF"/>
    <property type="match status" value="1"/>
</dbReference>
<protein>
    <recommendedName>
        <fullName evidence="6">Transcriptional activator HAP2</fullName>
    </recommendedName>
</protein>